<evidence type="ECO:0000313" key="5">
    <source>
        <dbReference type="Proteomes" id="UP000184488"/>
    </source>
</evidence>
<dbReference type="InterPro" id="IPR000866">
    <property type="entry name" value="AhpC/TSA"/>
</dbReference>
<protein>
    <submittedName>
        <fullName evidence="4">Peroxiredoxin</fullName>
    </submittedName>
</protein>
<dbReference type="STRING" id="415425.SAMN05444363_2673"/>
<evidence type="ECO:0000313" key="4">
    <source>
        <dbReference type="EMBL" id="SHJ10695.1"/>
    </source>
</evidence>
<evidence type="ECO:0000256" key="2">
    <source>
        <dbReference type="SAM" id="SignalP"/>
    </source>
</evidence>
<keyword evidence="5" id="KW-1185">Reference proteome</keyword>
<dbReference type="AlphaFoldDB" id="A0A1M6GL81"/>
<keyword evidence="1" id="KW-0676">Redox-active center</keyword>
<dbReference type="Pfam" id="PF00578">
    <property type="entry name" value="AhpC-TSA"/>
    <property type="match status" value="1"/>
</dbReference>
<dbReference type="CDD" id="cd02966">
    <property type="entry name" value="TlpA_like_family"/>
    <property type="match status" value="1"/>
</dbReference>
<dbReference type="PANTHER" id="PTHR42852:SF17">
    <property type="entry name" value="THIOREDOXIN-LIKE PROTEIN HI_1115"/>
    <property type="match status" value="1"/>
</dbReference>
<dbReference type="PROSITE" id="PS51352">
    <property type="entry name" value="THIOREDOXIN_2"/>
    <property type="match status" value="1"/>
</dbReference>
<dbReference type="Proteomes" id="UP000184488">
    <property type="component" value="Unassembled WGS sequence"/>
</dbReference>
<dbReference type="SUPFAM" id="SSF52833">
    <property type="entry name" value="Thioredoxin-like"/>
    <property type="match status" value="1"/>
</dbReference>
<dbReference type="OrthoDB" id="9815205at2"/>
<sequence length="260" mass="29497">MKKLFLVLFLASIQFLQAQNSVSKKPEFIMVINDEIVSKEKMKEYEEKGLIESVNMGVSEEERLRLYNKLGDKIGDKEFIIILKLRAKIENTEKVTTTSEIVASDNKKATPYTKLKTNQVAPEFTVSMLDESEIKLSDLKGKVVLLNFWATWCGPCLMELHEIPSKIIEPFKNSPFVFLAISSGEEKEKVAKKINALKTKGVNFDTGIDPNKTIWANYESGSIPANYLIDKNGIIRYISIGNNEENLNKLAEEIKKLLNE</sequence>
<dbReference type="GO" id="GO:0016209">
    <property type="term" value="F:antioxidant activity"/>
    <property type="evidence" value="ECO:0007669"/>
    <property type="project" value="InterPro"/>
</dbReference>
<name>A0A1M6GL81_9FLAO</name>
<dbReference type="Gene3D" id="3.40.30.10">
    <property type="entry name" value="Glutaredoxin"/>
    <property type="match status" value="1"/>
</dbReference>
<dbReference type="InterPro" id="IPR017937">
    <property type="entry name" value="Thioredoxin_CS"/>
</dbReference>
<dbReference type="PANTHER" id="PTHR42852">
    <property type="entry name" value="THIOL:DISULFIDE INTERCHANGE PROTEIN DSBE"/>
    <property type="match status" value="1"/>
</dbReference>
<feature type="chain" id="PRO_5013133243" evidence="2">
    <location>
        <begin position="19"/>
        <end position="260"/>
    </location>
</feature>
<gene>
    <name evidence="4" type="ORF">SAMN05444363_2673</name>
</gene>
<dbReference type="InterPro" id="IPR013766">
    <property type="entry name" value="Thioredoxin_domain"/>
</dbReference>
<dbReference type="PROSITE" id="PS00194">
    <property type="entry name" value="THIOREDOXIN_1"/>
    <property type="match status" value="1"/>
</dbReference>
<feature type="signal peptide" evidence="2">
    <location>
        <begin position="1"/>
        <end position="18"/>
    </location>
</feature>
<keyword evidence="2" id="KW-0732">Signal</keyword>
<evidence type="ECO:0000256" key="1">
    <source>
        <dbReference type="ARBA" id="ARBA00023284"/>
    </source>
</evidence>
<dbReference type="EMBL" id="FQZI01000005">
    <property type="protein sequence ID" value="SHJ10695.1"/>
    <property type="molecule type" value="Genomic_DNA"/>
</dbReference>
<dbReference type="InterPro" id="IPR036249">
    <property type="entry name" value="Thioredoxin-like_sf"/>
</dbReference>
<accession>A0A1M6GL81</accession>
<dbReference type="InterPro" id="IPR050553">
    <property type="entry name" value="Thioredoxin_ResA/DsbE_sf"/>
</dbReference>
<dbReference type="RefSeq" id="WP_084127249.1">
    <property type="nucleotide sequence ID" value="NZ_FQZI01000005.1"/>
</dbReference>
<evidence type="ECO:0000259" key="3">
    <source>
        <dbReference type="PROSITE" id="PS51352"/>
    </source>
</evidence>
<reference evidence="5" key="1">
    <citation type="submission" date="2016-11" db="EMBL/GenBank/DDBJ databases">
        <authorList>
            <person name="Varghese N."/>
            <person name="Submissions S."/>
        </authorList>
    </citation>
    <scope>NUCLEOTIDE SEQUENCE [LARGE SCALE GENOMIC DNA]</scope>
    <source>
        <strain evidence="5">DSM 18829</strain>
    </source>
</reference>
<organism evidence="4 5">
    <name type="scientific">Flavobacterium terrae</name>
    <dbReference type="NCBI Taxonomy" id="415425"/>
    <lineage>
        <taxon>Bacteria</taxon>
        <taxon>Pseudomonadati</taxon>
        <taxon>Bacteroidota</taxon>
        <taxon>Flavobacteriia</taxon>
        <taxon>Flavobacteriales</taxon>
        <taxon>Flavobacteriaceae</taxon>
        <taxon>Flavobacterium</taxon>
    </lineage>
</organism>
<proteinExistence type="predicted"/>
<feature type="domain" description="Thioredoxin" evidence="3">
    <location>
        <begin position="115"/>
        <end position="259"/>
    </location>
</feature>
<dbReference type="GO" id="GO:0016491">
    <property type="term" value="F:oxidoreductase activity"/>
    <property type="evidence" value="ECO:0007669"/>
    <property type="project" value="InterPro"/>
</dbReference>